<dbReference type="InterPro" id="IPR003593">
    <property type="entry name" value="AAA+_ATPase"/>
</dbReference>
<dbReference type="InterPro" id="IPR050086">
    <property type="entry name" value="MetN_ABC_transporter-like"/>
</dbReference>
<evidence type="ECO:0000259" key="8">
    <source>
        <dbReference type="PROSITE" id="PS50893"/>
    </source>
</evidence>
<dbReference type="Pfam" id="PF00005">
    <property type="entry name" value="ABC_tran"/>
    <property type="match status" value="1"/>
</dbReference>
<comment type="subcellular location">
    <subcellularLocation>
        <location evidence="1">Cell membrane</location>
        <topology evidence="1">Peripheral membrane protein</topology>
    </subcellularLocation>
</comment>
<evidence type="ECO:0000313" key="10">
    <source>
        <dbReference type="Proteomes" id="UP001595636"/>
    </source>
</evidence>
<dbReference type="PANTHER" id="PTHR43166:SF35">
    <property type="entry name" value="L-CYSTINE IMPORT ATP-BINDING PROTEIN TCYN"/>
    <property type="match status" value="1"/>
</dbReference>
<gene>
    <name evidence="9" type="ORF">ACFOKJ_11135</name>
</gene>
<dbReference type="PROSITE" id="PS50893">
    <property type="entry name" value="ABC_TRANSPORTER_2"/>
    <property type="match status" value="1"/>
</dbReference>
<dbReference type="Gene3D" id="3.40.50.300">
    <property type="entry name" value="P-loop containing nucleotide triphosphate hydrolases"/>
    <property type="match status" value="1"/>
</dbReference>
<evidence type="ECO:0000256" key="4">
    <source>
        <dbReference type="ARBA" id="ARBA00022475"/>
    </source>
</evidence>
<keyword evidence="6 9" id="KW-0067">ATP-binding</keyword>
<dbReference type="RefSeq" id="WP_390279701.1">
    <property type="nucleotide sequence ID" value="NZ_JBHRYH010000021.1"/>
</dbReference>
<dbReference type="PANTHER" id="PTHR43166">
    <property type="entry name" value="AMINO ACID IMPORT ATP-BINDING PROTEIN"/>
    <property type="match status" value="1"/>
</dbReference>
<dbReference type="PIRSF" id="PIRSF039085">
    <property type="entry name" value="ABC_ATPase_HisP"/>
    <property type="match status" value="1"/>
</dbReference>
<evidence type="ECO:0000256" key="5">
    <source>
        <dbReference type="ARBA" id="ARBA00022741"/>
    </source>
</evidence>
<dbReference type="InterPro" id="IPR027417">
    <property type="entry name" value="P-loop_NTPase"/>
</dbReference>
<keyword evidence="10" id="KW-1185">Reference proteome</keyword>
<evidence type="ECO:0000256" key="2">
    <source>
        <dbReference type="ARBA" id="ARBA00005417"/>
    </source>
</evidence>
<reference evidence="10" key="1">
    <citation type="journal article" date="2019" name="Int. J. Syst. Evol. Microbiol.">
        <title>The Global Catalogue of Microorganisms (GCM) 10K type strain sequencing project: providing services to taxonomists for standard genome sequencing and annotation.</title>
        <authorList>
            <consortium name="The Broad Institute Genomics Platform"/>
            <consortium name="The Broad Institute Genome Sequencing Center for Infectious Disease"/>
            <person name="Wu L."/>
            <person name="Ma J."/>
        </authorList>
    </citation>
    <scope>NUCLEOTIDE SEQUENCE [LARGE SCALE GENOMIC DNA]</scope>
    <source>
        <strain evidence="10">KCTC 42195</strain>
    </source>
</reference>
<evidence type="ECO:0000256" key="7">
    <source>
        <dbReference type="ARBA" id="ARBA00023136"/>
    </source>
</evidence>
<sequence>MPTTSSDSQPIIDIRDLHKHFGNHHVLKGVSFTAHQGEVVSLIGASGSGKSTLLRCMNLLEVPDSGQVLISGEEVALAQNRRGQNVIVDPRQVERIRTRLGMVFQNFNLWPHMTVLENLIEVPTRVLGQPRQEAIELAEALLAKVGIADKRHSYPAFLSGGQQQRVAIARALATRPAVMLFDEPTSALDPELVGEVLKVIRDLAQDGCTMVLVTHEMAFARDVSSKVMFLHQGRIEEAGSASQVFENPGSERCRQFVNAQFCRA</sequence>
<keyword evidence="5" id="KW-0547">Nucleotide-binding</keyword>
<dbReference type="Proteomes" id="UP001595636">
    <property type="component" value="Unassembled WGS sequence"/>
</dbReference>
<dbReference type="CDD" id="cd03262">
    <property type="entry name" value="ABC_HisP_GlnQ"/>
    <property type="match status" value="1"/>
</dbReference>
<dbReference type="PROSITE" id="PS00211">
    <property type="entry name" value="ABC_TRANSPORTER_1"/>
    <property type="match status" value="1"/>
</dbReference>
<dbReference type="SUPFAM" id="SSF52540">
    <property type="entry name" value="P-loop containing nucleoside triphosphate hydrolases"/>
    <property type="match status" value="1"/>
</dbReference>
<keyword evidence="3" id="KW-0813">Transport</keyword>
<dbReference type="InterPro" id="IPR017871">
    <property type="entry name" value="ABC_transporter-like_CS"/>
</dbReference>
<protein>
    <submittedName>
        <fullName evidence="9">ABC transporter ATP-binding protein</fullName>
    </submittedName>
</protein>
<keyword evidence="4" id="KW-1003">Cell membrane</keyword>
<comment type="caution">
    <text evidence="9">The sequence shown here is derived from an EMBL/GenBank/DDBJ whole genome shotgun (WGS) entry which is preliminary data.</text>
</comment>
<evidence type="ECO:0000256" key="3">
    <source>
        <dbReference type="ARBA" id="ARBA00022448"/>
    </source>
</evidence>
<dbReference type="SMART" id="SM00382">
    <property type="entry name" value="AAA"/>
    <property type="match status" value="1"/>
</dbReference>
<evidence type="ECO:0000313" key="9">
    <source>
        <dbReference type="EMBL" id="MFC3626675.1"/>
    </source>
</evidence>
<proteinExistence type="inferred from homology"/>
<dbReference type="GO" id="GO:0005524">
    <property type="term" value="F:ATP binding"/>
    <property type="evidence" value="ECO:0007669"/>
    <property type="project" value="UniProtKB-KW"/>
</dbReference>
<dbReference type="InterPro" id="IPR030679">
    <property type="entry name" value="ABC_ATPase_HisP-typ"/>
</dbReference>
<accession>A0ABV7TV75</accession>
<dbReference type="EMBL" id="JBHRYH010000021">
    <property type="protein sequence ID" value="MFC3626675.1"/>
    <property type="molecule type" value="Genomic_DNA"/>
</dbReference>
<dbReference type="InterPro" id="IPR003439">
    <property type="entry name" value="ABC_transporter-like_ATP-bd"/>
</dbReference>
<feature type="domain" description="ABC transporter" evidence="8">
    <location>
        <begin position="12"/>
        <end position="257"/>
    </location>
</feature>
<comment type="similarity">
    <text evidence="2">Belongs to the ABC transporter superfamily.</text>
</comment>
<keyword evidence="7" id="KW-0472">Membrane</keyword>
<name>A0ABV7TV75_9NEIS</name>
<organism evidence="9 10">
    <name type="scientific">Vogesella amnigena</name>
    <dbReference type="NCBI Taxonomy" id="1507449"/>
    <lineage>
        <taxon>Bacteria</taxon>
        <taxon>Pseudomonadati</taxon>
        <taxon>Pseudomonadota</taxon>
        <taxon>Betaproteobacteria</taxon>
        <taxon>Neisseriales</taxon>
        <taxon>Chromobacteriaceae</taxon>
        <taxon>Vogesella</taxon>
    </lineage>
</organism>
<evidence type="ECO:0000256" key="1">
    <source>
        <dbReference type="ARBA" id="ARBA00004202"/>
    </source>
</evidence>
<evidence type="ECO:0000256" key="6">
    <source>
        <dbReference type="ARBA" id="ARBA00022840"/>
    </source>
</evidence>